<accession>A0A2V0PN62</accession>
<dbReference type="CDD" id="cd15457">
    <property type="entry name" value="NADAR"/>
    <property type="match status" value="1"/>
</dbReference>
<name>A0A2V0PN62_9CHLO</name>
<dbReference type="InterPro" id="IPR024072">
    <property type="entry name" value="DHFR-like_dom_sf"/>
</dbReference>
<dbReference type="NCBIfam" id="TIGR02464">
    <property type="entry name" value="ribofla_fusion"/>
    <property type="match status" value="1"/>
</dbReference>
<evidence type="ECO:0000259" key="7">
    <source>
        <dbReference type="PROSITE" id="PS51747"/>
    </source>
</evidence>
<dbReference type="InterPro" id="IPR011549">
    <property type="entry name" value="RibD_C"/>
</dbReference>
<dbReference type="OrthoDB" id="206452at2759"/>
<comment type="caution">
    <text evidence="8">The sequence shown here is derived from an EMBL/GenBank/DDBJ whole genome shotgun (WGS) entry which is preliminary data.</text>
</comment>
<dbReference type="PANTHER" id="PTHR38011">
    <property type="entry name" value="DIHYDROFOLATE REDUCTASE FAMILY PROTEIN (AFU_ORTHOLOGUE AFUA_8G06820)"/>
    <property type="match status" value="1"/>
</dbReference>
<feature type="compositionally biased region" description="Basic and acidic residues" evidence="6">
    <location>
        <begin position="678"/>
        <end position="687"/>
    </location>
</feature>
<sequence>MACSGSARRGQAATVCPASSPSLSDADLSYIIEAAELAGSSAGLTQPHPNAACLLVAPSGAVVSRAFQRAHGSTPAEVLAASAARGAAAGATAYLNLESGDCHGDDAAVAALIQSGVSRVVVGLRHPLRHLRNRAVAALRAAGVRVDVLAVRGVAAASTDGEEGREDPESAALLACLRANEGLLHRAALRRPMSVLKYAMTLDGKIATTTGHAAWVSSPSSRARVFEMRARSDAVVVGGNTVRRDNPNLTTRREGGFAPWRIVMSRSLDLPAEANLWDVSVAPTIVMTQRGARQSFQKMLRSKGVEVVEFDFLNPESVAEYCYERGFLQVFWECGGMLAAPAISSGVVHKVMAFVAPKIIGGERAPCPVGELGFVEMTQAVNLVETQYTPSGPDILISGYLPSSGGLLSLERSLSYPEHKPASLLPGAWGAKAALKGKSPADAAATEDAEEDAAAAAAEAALGRNKGRAPRVISFYKAWDEWGALGNFSPHPIRVTNGGGAAAAAAAAPSAAGGGEGEEWPSVEHYYQAAKFSGVDSPAARELVAAIKAAPSPEEAARIGRRAERGSPELVRPDWPQSKRAAMTCALRAKYTQHAGPRRMLLSTAGDAAAGVPPAQLVEASPNDHTWGQGFSGGGQNQLGQLLMQLREELVAEEEAAQAGLQHEQRLADQQQQQQQQQRREALGAAS</sequence>
<dbReference type="InParanoid" id="A0A2V0PN62"/>
<dbReference type="GO" id="GO:0008835">
    <property type="term" value="F:diaminohydroxyphosphoribosylaminopyrimidine deaminase activity"/>
    <property type="evidence" value="ECO:0007669"/>
    <property type="project" value="InterPro"/>
</dbReference>
<evidence type="ECO:0000313" key="9">
    <source>
        <dbReference type="Proteomes" id="UP000247498"/>
    </source>
</evidence>
<evidence type="ECO:0000256" key="6">
    <source>
        <dbReference type="SAM" id="MobiDB-lite"/>
    </source>
</evidence>
<evidence type="ECO:0000256" key="1">
    <source>
        <dbReference type="ARBA" id="ARBA00004910"/>
    </source>
</evidence>
<feature type="region of interest" description="Disordered" evidence="6">
    <location>
        <begin position="655"/>
        <end position="687"/>
    </location>
</feature>
<dbReference type="PROSITE" id="PS51747">
    <property type="entry name" value="CYT_DCMP_DEAMINASES_2"/>
    <property type="match status" value="1"/>
</dbReference>
<dbReference type="GO" id="GO:0009231">
    <property type="term" value="P:riboflavin biosynthetic process"/>
    <property type="evidence" value="ECO:0007669"/>
    <property type="project" value="UniProtKB-UniPathway"/>
</dbReference>
<keyword evidence="5" id="KW-0511">Multifunctional enzyme</keyword>
<dbReference type="Gene3D" id="3.40.430.10">
    <property type="entry name" value="Dihydrofolate Reductase, subunit A"/>
    <property type="match status" value="1"/>
</dbReference>
<gene>
    <name evidence="8" type="ORF">Rsub_11602</name>
</gene>
<feature type="domain" description="CMP/dCMP-type deaminase" evidence="7">
    <location>
        <begin position="25"/>
        <end position="135"/>
    </location>
</feature>
<evidence type="ECO:0000256" key="4">
    <source>
        <dbReference type="ARBA" id="ARBA00023002"/>
    </source>
</evidence>
<dbReference type="InterPro" id="IPR002125">
    <property type="entry name" value="CMP_dCMP_dom"/>
</dbReference>
<dbReference type="Proteomes" id="UP000247498">
    <property type="component" value="Unassembled WGS sequence"/>
</dbReference>
<dbReference type="InterPro" id="IPR050765">
    <property type="entry name" value="Riboflavin_Biosynth_HTPR"/>
</dbReference>
<dbReference type="Gene3D" id="3.40.140.10">
    <property type="entry name" value="Cytidine Deaminase, domain 2"/>
    <property type="match status" value="1"/>
</dbReference>
<dbReference type="EMBL" id="BDRX01000136">
    <property type="protein sequence ID" value="GBF98837.1"/>
    <property type="molecule type" value="Genomic_DNA"/>
</dbReference>
<keyword evidence="3" id="KW-0521">NADP</keyword>
<dbReference type="EC" id="1.1.1.193" evidence="2"/>
<dbReference type="SUPFAM" id="SSF143990">
    <property type="entry name" value="YbiA-like"/>
    <property type="match status" value="1"/>
</dbReference>
<evidence type="ECO:0000256" key="2">
    <source>
        <dbReference type="ARBA" id="ARBA00013173"/>
    </source>
</evidence>
<protein>
    <recommendedName>
        <fullName evidence="2">5-amino-6-(5-phosphoribosylamino)uracil reductase</fullName>
        <ecNumber evidence="2">1.1.1.193</ecNumber>
    </recommendedName>
</protein>
<dbReference type="STRING" id="307507.A0A2V0PN62"/>
<dbReference type="InterPro" id="IPR037238">
    <property type="entry name" value="YbiA-like_sf"/>
</dbReference>
<keyword evidence="9" id="KW-1185">Reference proteome</keyword>
<comment type="pathway">
    <text evidence="1">Cofactor biosynthesis; riboflavin biosynthesis; 5-amino-6-(D-ribitylamino)uracil from GTP: step 3/4.</text>
</comment>
<evidence type="ECO:0000256" key="3">
    <source>
        <dbReference type="ARBA" id="ARBA00022857"/>
    </source>
</evidence>
<dbReference type="SUPFAM" id="SSF53597">
    <property type="entry name" value="Dihydrofolate reductase-like"/>
    <property type="match status" value="1"/>
</dbReference>
<dbReference type="GO" id="GO:0008703">
    <property type="term" value="F:5-amino-6-(5-phosphoribosylamino)uracil reductase activity"/>
    <property type="evidence" value="ECO:0007669"/>
    <property type="project" value="UniProtKB-EC"/>
</dbReference>
<dbReference type="NCBIfam" id="TIGR00227">
    <property type="entry name" value="ribD_Cterm"/>
    <property type="match status" value="1"/>
</dbReference>
<reference evidence="8 9" key="1">
    <citation type="journal article" date="2018" name="Sci. Rep.">
        <title>Raphidocelis subcapitata (=Pseudokirchneriella subcapitata) provides an insight into genome evolution and environmental adaptations in the Sphaeropleales.</title>
        <authorList>
            <person name="Suzuki S."/>
            <person name="Yamaguchi H."/>
            <person name="Nakajima N."/>
            <person name="Kawachi M."/>
        </authorList>
    </citation>
    <scope>NUCLEOTIDE SEQUENCE [LARGE SCALE GENOMIC DNA]</scope>
    <source>
        <strain evidence="8 9">NIES-35</strain>
    </source>
</reference>
<dbReference type="Pfam" id="PF08719">
    <property type="entry name" value="NADAR"/>
    <property type="match status" value="1"/>
</dbReference>
<evidence type="ECO:0000256" key="5">
    <source>
        <dbReference type="ARBA" id="ARBA00023268"/>
    </source>
</evidence>
<dbReference type="FunCoup" id="A0A2V0PN62">
    <property type="interactions" value="224"/>
</dbReference>
<dbReference type="Pfam" id="PF01872">
    <property type="entry name" value="RibD_C"/>
    <property type="match status" value="1"/>
</dbReference>
<dbReference type="UniPathway" id="UPA00275">
    <property type="reaction ID" value="UER00402"/>
</dbReference>
<dbReference type="InterPro" id="IPR012816">
    <property type="entry name" value="NADAR"/>
</dbReference>
<dbReference type="SUPFAM" id="SSF53927">
    <property type="entry name" value="Cytidine deaminase-like"/>
    <property type="match status" value="1"/>
</dbReference>
<dbReference type="InterPro" id="IPR002734">
    <property type="entry name" value="RibDG_C"/>
</dbReference>
<dbReference type="InterPro" id="IPR016193">
    <property type="entry name" value="Cytidine_deaminase-like"/>
</dbReference>
<dbReference type="Gene3D" id="1.10.357.40">
    <property type="entry name" value="YbiA-like"/>
    <property type="match status" value="1"/>
</dbReference>
<keyword evidence="4" id="KW-0560">Oxidoreductase</keyword>
<dbReference type="InterPro" id="IPR004794">
    <property type="entry name" value="Eubact_RibD"/>
</dbReference>
<dbReference type="PANTHER" id="PTHR38011:SF7">
    <property type="entry name" value="2,5-DIAMINO-6-RIBOSYLAMINO-4(3H)-PYRIMIDINONE 5'-PHOSPHATE REDUCTASE"/>
    <property type="match status" value="1"/>
</dbReference>
<proteinExistence type="predicted"/>
<dbReference type="NCBIfam" id="TIGR00326">
    <property type="entry name" value="eubact_ribD"/>
    <property type="match status" value="1"/>
</dbReference>
<dbReference type="AlphaFoldDB" id="A0A2V0PN62"/>
<organism evidence="8 9">
    <name type="scientific">Raphidocelis subcapitata</name>
    <dbReference type="NCBI Taxonomy" id="307507"/>
    <lineage>
        <taxon>Eukaryota</taxon>
        <taxon>Viridiplantae</taxon>
        <taxon>Chlorophyta</taxon>
        <taxon>core chlorophytes</taxon>
        <taxon>Chlorophyceae</taxon>
        <taxon>CS clade</taxon>
        <taxon>Sphaeropleales</taxon>
        <taxon>Selenastraceae</taxon>
        <taxon>Raphidocelis</taxon>
    </lineage>
</organism>
<evidence type="ECO:0000313" key="8">
    <source>
        <dbReference type="EMBL" id="GBF98837.1"/>
    </source>
</evidence>
<dbReference type="GO" id="GO:0050661">
    <property type="term" value="F:NADP binding"/>
    <property type="evidence" value="ECO:0007669"/>
    <property type="project" value="InterPro"/>
</dbReference>